<dbReference type="SMART" id="SM01328">
    <property type="entry name" value="zf-3CxxC"/>
    <property type="match status" value="1"/>
</dbReference>
<organism evidence="5 6">
    <name type="scientific">Aspergillus calidoustus</name>
    <dbReference type="NCBI Taxonomy" id="454130"/>
    <lineage>
        <taxon>Eukaryota</taxon>
        <taxon>Fungi</taxon>
        <taxon>Dikarya</taxon>
        <taxon>Ascomycota</taxon>
        <taxon>Pezizomycotina</taxon>
        <taxon>Eurotiomycetes</taxon>
        <taxon>Eurotiomycetidae</taxon>
        <taxon>Eurotiales</taxon>
        <taxon>Aspergillaceae</taxon>
        <taxon>Aspergillus</taxon>
        <taxon>Aspergillus subgen. Nidulantes</taxon>
    </lineage>
</organism>
<keyword evidence="6" id="KW-1185">Reference proteome</keyword>
<evidence type="ECO:0000256" key="1">
    <source>
        <dbReference type="ARBA" id="ARBA00022723"/>
    </source>
</evidence>
<keyword evidence="2" id="KW-0863">Zinc-finger</keyword>
<dbReference type="GO" id="GO:0008270">
    <property type="term" value="F:zinc ion binding"/>
    <property type="evidence" value="ECO:0007669"/>
    <property type="project" value="UniProtKB-KW"/>
</dbReference>
<evidence type="ECO:0000259" key="4">
    <source>
        <dbReference type="SMART" id="SM01328"/>
    </source>
</evidence>
<keyword evidence="1" id="KW-0479">Metal-binding</keyword>
<keyword evidence="3" id="KW-0862">Zinc</keyword>
<evidence type="ECO:0000256" key="2">
    <source>
        <dbReference type="ARBA" id="ARBA00022771"/>
    </source>
</evidence>
<proteinExistence type="predicted"/>
<dbReference type="Proteomes" id="UP000054771">
    <property type="component" value="Unassembled WGS sequence"/>
</dbReference>
<dbReference type="EMBL" id="CDMC01000006">
    <property type="protein sequence ID" value="CEN61218.1"/>
    <property type="molecule type" value="Genomic_DNA"/>
</dbReference>
<feature type="domain" description="3CxxC-type" evidence="4">
    <location>
        <begin position="48"/>
        <end position="153"/>
    </location>
</feature>
<protein>
    <recommendedName>
        <fullName evidence="4">3CxxC-type domain-containing protein</fullName>
    </recommendedName>
</protein>
<dbReference type="Pfam" id="PF13695">
    <property type="entry name" value="Zn_ribbon_3CxxC"/>
    <property type="match status" value="1"/>
</dbReference>
<dbReference type="OrthoDB" id="8121437at2759"/>
<sequence>MVRPKTNSIRPSLHPAASAALESSTPPLKFTFNPNNTDEGCIKSYDTNIMGKFTCHNLKCPNDGRKNVWTSKKIAITVRLYRDEKYNVRVYHQHCKLCHWVWKPKLDEGCYAARIVYRLKTWSGCKHMEVPPYRKGNGKGPHISKLCEGCKAGHCTALGRGRKEEDKSEGGSSWTHISG</sequence>
<reference evidence="6" key="1">
    <citation type="journal article" date="2016" name="Genome Announc.">
        <title>Draft genome sequences of fungus Aspergillus calidoustus.</title>
        <authorList>
            <person name="Horn F."/>
            <person name="Linde J."/>
            <person name="Mattern D.J."/>
            <person name="Walther G."/>
            <person name="Guthke R."/>
            <person name="Scherlach K."/>
            <person name="Martin K."/>
            <person name="Brakhage A.A."/>
            <person name="Petzke L."/>
            <person name="Valiante V."/>
        </authorList>
    </citation>
    <scope>NUCLEOTIDE SEQUENCE [LARGE SCALE GENOMIC DNA]</scope>
    <source>
        <strain evidence="6">SF006504</strain>
    </source>
</reference>
<name>A0A0U5GTX3_ASPCI</name>
<evidence type="ECO:0000256" key="3">
    <source>
        <dbReference type="ARBA" id="ARBA00022833"/>
    </source>
</evidence>
<gene>
    <name evidence="5" type="ORF">ASPCAL07881</name>
</gene>
<dbReference type="InterPro" id="IPR027377">
    <property type="entry name" value="ZAR1/RTP1-5-like_Znf-3CxxC"/>
</dbReference>
<dbReference type="AlphaFoldDB" id="A0A0U5GTX3"/>
<accession>A0A0U5GTX3</accession>
<evidence type="ECO:0000313" key="5">
    <source>
        <dbReference type="EMBL" id="CEN61218.1"/>
    </source>
</evidence>
<dbReference type="STRING" id="454130.A0A0U5GTX3"/>
<evidence type="ECO:0000313" key="6">
    <source>
        <dbReference type="Proteomes" id="UP000054771"/>
    </source>
</evidence>